<dbReference type="InterPro" id="IPR000826">
    <property type="entry name" value="Formyl_rcpt-rel"/>
</dbReference>
<dbReference type="PANTHER" id="PTHR24225">
    <property type="entry name" value="CHEMOTACTIC RECEPTOR"/>
    <property type="match status" value="1"/>
</dbReference>
<keyword evidence="6" id="KW-0675">Receptor</keyword>
<evidence type="ECO:0000256" key="5">
    <source>
        <dbReference type="ARBA" id="ARBA00023136"/>
    </source>
</evidence>
<accession>A0AAV2K1A3</accession>
<evidence type="ECO:0000256" key="1">
    <source>
        <dbReference type="ARBA" id="ARBA00004141"/>
    </source>
</evidence>
<evidence type="ECO:0000256" key="7">
    <source>
        <dbReference type="ARBA" id="ARBA00023224"/>
    </source>
</evidence>
<dbReference type="PANTHER" id="PTHR24225:SF48">
    <property type="entry name" value="C3A ANAPHYLATOXIN CHEMOTACTIC RECEPTOR-RELATED"/>
    <property type="match status" value="1"/>
</dbReference>
<keyword evidence="12" id="KW-1185">Reference proteome</keyword>
<name>A0AAV2K1A3_KNICA</name>
<evidence type="ECO:0000256" key="4">
    <source>
        <dbReference type="ARBA" id="ARBA00023040"/>
    </source>
</evidence>
<feature type="transmembrane region" description="Helical" evidence="9">
    <location>
        <begin position="20"/>
        <end position="39"/>
    </location>
</feature>
<keyword evidence="4" id="KW-0297">G-protein coupled receptor</keyword>
<comment type="subcellular location">
    <subcellularLocation>
        <location evidence="1">Membrane</location>
        <topology evidence="1">Multi-pass membrane protein</topology>
    </subcellularLocation>
</comment>
<evidence type="ECO:0000256" key="3">
    <source>
        <dbReference type="ARBA" id="ARBA00022989"/>
    </source>
</evidence>
<dbReference type="GO" id="GO:0005886">
    <property type="term" value="C:plasma membrane"/>
    <property type="evidence" value="ECO:0007669"/>
    <property type="project" value="TreeGrafter"/>
</dbReference>
<dbReference type="InterPro" id="IPR017452">
    <property type="entry name" value="GPCR_Rhodpsn_7TM"/>
</dbReference>
<dbReference type="GO" id="GO:0004875">
    <property type="term" value="F:complement receptor activity"/>
    <property type="evidence" value="ECO:0007669"/>
    <property type="project" value="TreeGrafter"/>
</dbReference>
<feature type="transmembrane region" description="Helical" evidence="9">
    <location>
        <begin position="179"/>
        <end position="199"/>
    </location>
</feature>
<gene>
    <name evidence="11" type="ORF">KC01_LOCUS14084</name>
</gene>
<keyword evidence="3 9" id="KW-1133">Transmembrane helix</keyword>
<organism evidence="11 12">
    <name type="scientific">Knipowitschia caucasica</name>
    <name type="common">Caucasian dwarf goby</name>
    <name type="synonym">Pomatoschistus caucasicus</name>
    <dbReference type="NCBI Taxonomy" id="637954"/>
    <lineage>
        <taxon>Eukaryota</taxon>
        <taxon>Metazoa</taxon>
        <taxon>Chordata</taxon>
        <taxon>Craniata</taxon>
        <taxon>Vertebrata</taxon>
        <taxon>Euteleostomi</taxon>
        <taxon>Actinopterygii</taxon>
        <taxon>Neopterygii</taxon>
        <taxon>Teleostei</taxon>
        <taxon>Neoteleostei</taxon>
        <taxon>Acanthomorphata</taxon>
        <taxon>Gobiaria</taxon>
        <taxon>Gobiiformes</taxon>
        <taxon>Gobioidei</taxon>
        <taxon>Gobiidae</taxon>
        <taxon>Gobiinae</taxon>
        <taxon>Knipowitschia</taxon>
    </lineage>
</organism>
<evidence type="ECO:0000313" key="12">
    <source>
        <dbReference type="Proteomes" id="UP001497482"/>
    </source>
</evidence>
<keyword evidence="5 9" id="KW-0472">Membrane</keyword>
<dbReference type="Gene3D" id="1.20.1070.10">
    <property type="entry name" value="Rhodopsin 7-helix transmembrane proteins"/>
    <property type="match status" value="1"/>
</dbReference>
<dbReference type="PRINTS" id="PR00237">
    <property type="entry name" value="GPCRRHODOPSN"/>
</dbReference>
<feature type="transmembrane region" description="Helical" evidence="9">
    <location>
        <begin position="51"/>
        <end position="71"/>
    </location>
</feature>
<evidence type="ECO:0000256" key="9">
    <source>
        <dbReference type="SAM" id="Phobius"/>
    </source>
</evidence>
<dbReference type="GO" id="GO:0007204">
    <property type="term" value="P:positive regulation of cytosolic calcium ion concentration"/>
    <property type="evidence" value="ECO:0007669"/>
    <property type="project" value="TreeGrafter"/>
</dbReference>
<dbReference type="PROSITE" id="PS50262">
    <property type="entry name" value="G_PROTEIN_RECEP_F1_2"/>
    <property type="match status" value="1"/>
</dbReference>
<comment type="similarity">
    <text evidence="8">Belongs to the chemokine-like receptor (CMKLR) family.</text>
</comment>
<keyword evidence="7" id="KW-0807">Transducer</keyword>
<dbReference type="EMBL" id="OZ035838">
    <property type="protein sequence ID" value="CAL1583633.1"/>
    <property type="molecule type" value="Genomic_DNA"/>
</dbReference>
<evidence type="ECO:0000256" key="8">
    <source>
        <dbReference type="ARBA" id="ARBA00025736"/>
    </source>
</evidence>
<feature type="transmembrane region" description="Helical" evidence="9">
    <location>
        <begin position="129"/>
        <end position="150"/>
    </location>
</feature>
<keyword evidence="2 9" id="KW-0812">Transmembrane</keyword>
<dbReference type="SUPFAM" id="SSF81321">
    <property type="entry name" value="Family A G protein-coupled receptor-like"/>
    <property type="match status" value="1"/>
</dbReference>
<feature type="domain" description="G-protein coupled receptors family 1 profile" evidence="10">
    <location>
        <begin position="31"/>
        <end position="222"/>
    </location>
</feature>
<dbReference type="InterPro" id="IPR000276">
    <property type="entry name" value="GPCR_Rhodpsn"/>
</dbReference>
<dbReference type="Pfam" id="PF00001">
    <property type="entry name" value="7tm_1"/>
    <property type="match status" value="1"/>
</dbReference>
<feature type="transmembrane region" description="Helical" evidence="9">
    <location>
        <begin position="91"/>
        <end position="109"/>
    </location>
</feature>
<evidence type="ECO:0000256" key="2">
    <source>
        <dbReference type="ARBA" id="ARBA00022692"/>
    </source>
</evidence>
<evidence type="ECO:0000259" key="10">
    <source>
        <dbReference type="PROSITE" id="PS50262"/>
    </source>
</evidence>
<evidence type="ECO:0000313" key="11">
    <source>
        <dbReference type="EMBL" id="CAL1583633.1"/>
    </source>
</evidence>
<dbReference type="Proteomes" id="UP001497482">
    <property type="component" value="Chromosome 16"/>
</dbReference>
<dbReference type="AlphaFoldDB" id="A0AAV2K1A3"/>
<dbReference type="GO" id="GO:0004930">
    <property type="term" value="F:G protein-coupled receptor activity"/>
    <property type="evidence" value="ECO:0007669"/>
    <property type="project" value="UniProtKB-KW"/>
</dbReference>
<protein>
    <recommendedName>
        <fullName evidence="10">G-protein coupled receptors family 1 profile domain-containing protein</fullName>
    </recommendedName>
</protein>
<sequence length="222" mass="25248">MSPSEDSHLEVVLQRVSVVLYILTVILGICGNAVVIYLAAFKIQTKVTHVFLVNLAVTDLIFCFSRILSIVYKLRSNDWPFGTFLCKLNGFIKYTNMFCSVFLLAVISLDRALCVLRPFLIKTKRTLRVVRVVALCVWTLAVAQSIPFYIHRHLHLDKNNRTLCSVSKDKEKDRKLHLYLLRFVCGFLLPFLVILGGGLGKGPKASLLRIYRRAMAKTSQTR</sequence>
<dbReference type="GO" id="GO:0006954">
    <property type="term" value="P:inflammatory response"/>
    <property type="evidence" value="ECO:0007669"/>
    <property type="project" value="TreeGrafter"/>
</dbReference>
<reference evidence="11 12" key="1">
    <citation type="submission" date="2024-04" db="EMBL/GenBank/DDBJ databases">
        <authorList>
            <person name="Waldvogel A.-M."/>
            <person name="Schoenle A."/>
        </authorList>
    </citation>
    <scope>NUCLEOTIDE SEQUENCE [LARGE SCALE GENOMIC DNA]</scope>
</reference>
<dbReference type="GO" id="GO:0007200">
    <property type="term" value="P:phospholipase C-activating G protein-coupled receptor signaling pathway"/>
    <property type="evidence" value="ECO:0007669"/>
    <property type="project" value="TreeGrafter"/>
</dbReference>
<proteinExistence type="inferred from homology"/>
<evidence type="ECO:0000256" key="6">
    <source>
        <dbReference type="ARBA" id="ARBA00023170"/>
    </source>
</evidence>